<name>A0A7S0GVT3_MICPS</name>
<dbReference type="Pfam" id="PF00271">
    <property type="entry name" value="Helicase_C"/>
    <property type="match status" value="1"/>
</dbReference>
<dbReference type="PANTHER" id="PTHR47959">
    <property type="entry name" value="ATP-DEPENDENT RNA HELICASE RHLE-RELATED"/>
    <property type="match status" value="1"/>
</dbReference>
<feature type="domain" description="DEAD-box RNA helicase Q" evidence="9">
    <location>
        <begin position="18"/>
        <end position="46"/>
    </location>
</feature>
<dbReference type="InterPro" id="IPR050079">
    <property type="entry name" value="DEAD_box_RNA_helicase"/>
</dbReference>
<dbReference type="GO" id="GO:0003676">
    <property type="term" value="F:nucleic acid binding"/>
    <property type="evidence" value="ECO:0007669"/>
    <property type="project" value="InterPro"/>
</dbReference>
<dbReference type="SMART" id="SM00490">
    <property type="entry name" value="HELICc"/>
    <property type="match status" value="1"/>
</dbReference>
<sequence>MPRVERVRSEDVTLDEDLTFADLQLSDALVRGLRKCGLHTPSPVQRAAIPLGRTGADLVVQAKSGTGKTITFGAILLERVDRARKRAQALVVAPTREVAQQSHDTLARLAEASGFADGDHPLRTHVAVGGVRVEVDRAALATGAHIVIGTPGRLRQLLEEGSLRADDVRLFVLDEADALTRGSFEADVLFLHAMLRGCPDAVGESLFSVGAPTTSRDDTVSSPHTLQTLAFSATYPPETVARVEAMTRNPARVELCTQATNGLLAVRQFYVTLHDVLDENLDAVKEGKDKALLSLFARVAFHQSIVFVKRPARGEALAREIERSGVRAGFVSGATPQKERFDAMRKMRDFEMRVLVSTDLTSRGVDLERVNLVVHMDVPPDAATYAHRVGRAGRFGGNAVSVAIFTANELASLRAMLENTNHELRELPEDRDAIPADWYAHDLDARDQEKADALARAGAEAAAAAAAEGTAEAEAFWEEEFCEEEFWEDGEREDSTWDEGFDGGFSGRGLGTRDVSHACDAAYDDSDSSRGGGREKGFATQSDARSGFDRDWAARRAWASWWWWRWRDEQQAALSGPPWLSSFSFEAPSVGAGVPWVVPPLRETAKLARR</sequence>
<feature type="domain" description="Helicase C-terminal" evidence="8">
    <location>
        <begin position="291"/>
        <end position="435"/>
    </location>
</feature>
<dbReference type="Pfam" id="PF00270">
    <property type="entry name" value="DEAD"/>
    <property type="match status" value="1"/>
</dbReference>
<protein>
    <submittedName>
        <fullName evidence="10">Uncharacterized protein</fullName>
    </submittedName>
</protein>
<dbReference type="SMART" id="SM00487">
    <property type="entry name" value="DEXDc"/>
    <property type="match status" value="1"/>
</dbReference>
<dbReference type="EMBL" id="HBEN01009914">
    <property type="protein sequence ID" value="CAD8443985.1"/>
    <property type="molecule type" value="Transcribed_RNA"/>
</dbReference>
<evidence type="ECO:0000259" key="8">
    <source>
        <dbReference type="PROSITE" id="PS51194"/>
    </source>
</evidence>
<evidence type="ECO:0000313" key="10">
    <source>
        <dbReference type="EMBL" id="CAD8443985.1"/>
    </source>
</evidence>
<keyword evidence="1" id="KW-0547">Nucleotide-binding</keyword>
<dbReference type="PROSITE" id="PS51194">
    <property type="entry name" value="HELICASE_CTER"/>
    <property type="match status" value="1"/>
</dbReference>
<dbReference type="PANTHER" id="PTHR47959:SF1">
    <property type="entry name" value="ATP-DEPENDENT RNA HELICASE DBPA"/>
    <property type="match status" value="1"/>
</dbReference>
<evidence type="ECO:0000256" key="1">
    <source>
        <dbReference type="ARBA" id="ARBA00022741"/>
    </source>
</evidence>
<keyword evidence="2" id="KW-0378">Hydrolase</keyword>
<dbReference type="InterPro" id="IPR014014">
    <property type="entry name" value="RNA_helicase_DEAD_Q_motif"/>
</dbReference>
<keyword evidence="3" id="KW-0347">Helicase</keyword>
<evidence type="ECO:0000259" key="7">
    <source>
        <dbReference type="PROSITE" id="PS51192"/>
    </source>
</evidence>
<evidence type="ECO:0000256" key="5">
    <source>
        <dbReference type="PROSITE-ProRule" id="PRU00552"/>
    </source>
</evidence>
<evidence type="ECO:0000256" key="6">
    <source>
        <dbReference type="SAM" id="MobiDB-lite"/>
    </source>
</evidence>
<dbReference type="GO" id="GO:0005524">
    <property type="term" value="F:ATP binding"/>
    <property type="evidence" value="ECO:0007669"/>
    <property type="project" value="UniProtKB-KW"/>
</dbReference>
<gene>
    <name evidence="10" type="ORF">MSP1401_LOCUS8205</name>
</gene>
<dbReference type="PROSITE" id="PS51192">
    <property type="entry name" value="HELICASE_ATP_BIND_1"/>
    <property type="match status" value="1"/>
</dbReference>
<dbReference type="GO" id="GO:0003724">
    <property type="term" value="F:RNA helicase activity"/>
    <property type="evidence" value="ECO:0007669"/>
    <property type="project" value="InterPro"/>
</dbReference>
<dbReference type="InterPro" id="IPR027417">
    <property type="entry name" value="P-loop_NTPase"/>
</dbReference>
<feature type="short sequence motif" description="Q motif" evidence="5">
    <location>
        <begin position="18"/>
        <end position="46"/>
    </location>
</feature>
<evidence type="ECO:0000256" key="4">
    <source>
        <dbReference type="ARBA" id="ARBA00022840"/>
    </source>
</evidence>
<proteinExistence type="predicted"/>
<evidence type="ECO:0000256" key="2">
    <source>
        <dbReference type="ARBA" id="ARBA00022801"/>
    </source>
</evidence>
<dbReference type="AlphaFoldDB" id="A0A7S0GVT3"/>
<organism evidence="10">
    <name type="scientific">Micromonas pusilla</name>
    <name type="common">Picoplanktonic green alga</name>
    <name type="synonym">Chromulina pusilla</name>
    <dbReference type="NCBI Taxonomy" id="38833"/>
    <lineage>
        <taxon>Eukaryota</taxon>
        <taxon>Viridiplantae</taxon>
        <taxon>Chlorophyta</taxon>
        <taxon>Mamiellophyceae</taxon>
        <taxon>Mamiellales</taxon>
        <taxon>Mamiellaceae</taxon>
        <taxon>Micromonas</taxon>
    </lineage>
</organism>
<dbReference type="GO" id="GO:0005829">
    <property type="term" value="C:cytosol"/>
    <property type="evidence" value="ECO:0007669"/>
    <property type="project" value="TreeGrafter"/>
</dbReference>
<keyword evidence="4" id="KW-0067">ATP-binding</keyword>
<dbReference type="InterPro" id="IPR001650">
    <property type="entry name" value="Helicase_C-like"/>
</dbReference>
<evidence type="ECO:0000259" key="9">
    <source>
        <dbReference type="PROSITE" id="PS51195"/>
    </source>
</evidence>
<feature type="domain" description="Helicase ATP-binding" evidence="7">
    <location>
        <begin position="49"/>
        <end position="253"/>
    </location>
</feature>
<reference evidence="10" key="1">
    <citation type="submission" date="2021-01" db="EMBL/GenBank/DDBJ databases">
        <authorList>
            <person name="Corre E."/>
            <person name="Pelletier E."/>
            <person name="Niang G."/>
            <person name="Scheremetjew M."/>
            <person name="Finn R."/>
            <person name="Kale V."/>
            <person name="Holt S."/>
            <person name="Cochrane G."/>
            <person name="Meng A."/>
            <person name="Brown T."/>
            <person name="Cohen L."/>
        </authorList>
    </citation>
    <scope>NUCLEOTIDE SEQUENCE</scope>
    <source>
        <strain evidence="10">CCAC1681</strain>
    </source>
</reference>
<dbReference type="SUPFAM" id="SSF52540">
    <property type="entry name" value="P-loop containing nucleoside triphosphate hydrolases"/>
    <property type="match status" value="1"/>
</dbReference>
<accession>A0A7S0GVT3</accession>
<dbReference type="Gene3D" id="3.40.50.300">
    <property type="entry name" value="P-loop containing nucleotide triphosphate hydrolases"/>
    <property type="match status" value="2"/>
</dbReference>
<dbReference type="GO" id="GO:0016787">
    <property type="term" value="F:hydrolase activity"/>
    <property type="evidence" value="ECO:0007669"/>
    <property type="project" value="UniProtKB-KW"/>
</dbReference>
<feature type="region of interest" description="Disordered" evidence="6">
    <location>
        <begin position="523"/>
        <end position="542"/>
    </location>
</feature>
<dbReference type="InterPro" id="IPR011545">
    <property type="entry name" value="DEAD/DEAH_box_helicase_dom"/>
</dbReference>
<dbReference type="CDD" id="cd18787">
    <property type="entry name" value="SF2_C_DEAD"/>
    <property type="match status" value="1"/>
</dbReference>
<dbReference type="PROSITE" id="PS51195">
    <property type="entry name" value="Q_MOTIF"/>
    <property type="match status" value="1"/>
</dbReference>
<evidence type="ECO:0000256" key="3">
    <source>
        <dbReference type="ARBA" id="ARBA00022806"/>
    </source>
</evidence>
<dbReference type="InterPro" id="IPR014001">
    <property type="entry name" value="Helicase_ATP-bd"/>
</dbReference>